<gene>
    <name evidence="6" type="ORF">BCR36DRAFT_585585</name>
</gene>
<feature type="signal peptide" evidence="4">
    <location>
        <begin position="1"/>
        <end position="27"/>
    </location>
</feature>
<dbReference type="PROSITE" id="PS51763">
    <property type="entry name" value="CBM10"/>
    <property type="match status" value="3"/>
</dbReference>
<evidence type="ECO:0000256" key="3">
    <source>
        <dbReference type="ARBA" id="ARBA00022801"/>
    </source>
</evidence>
<evidence type="ECO:0000256" key="4">
    <source>
        <dbReference type="SAM" id="SignalP"/>
    </source>
</evidence>
<dbReference type="SUPFAM" id="SSF64571">
    <property type="entry name" value="Cellulose docking domain, dockering"/>
    <property type="match status" value="3"/>
</dbReference>
<proteinExistence type="predicted"/>
<evidence type="ECO:0000256" key="1">
    <source>
        <dbReference type="ARBA" id="ARBA00022729"/>
    </source>
</evidence>
<keyword evidence="1 4" id="KW-0732">Signal</keyword>
<feature type="domain" description="CBM10" evidence="5">
    <location>
        <begin position="24"/>
        <end position="62"/>
    </location>
</feature>
<sequence length="301" mass="33428">MRISNVLLLSAALVISKASACIPDCWAEKLGFKCCENEDLKVEYTDENGDWGVENGDWCGILRVNPYVNCLPAPKTTTTTKTAAPTTSNVPNCQFYNCISITSIGEDGTLYSKNDHGTCKMNLKDSSCKRSIEYYAKPVLLGYPLCKEKHEDDLVRDEDGYWAIEDGNWCGVQVCPRCEVESIDKYGNIWGTDGANGNKCIVDKESSECNYTLQTTCRSAKVGYKCCKETTEVVARDSLGFWGVENGQWCGLNNPFPCAHYTELGYKCCDEIKVNFNNLTFTKDGIFTTVNKETCGVSNDK</sequence>
<protein>
    <recommendedName>
        <fullName evidence="5">CBM10 domain-containing protein</fullName>
    </recommendedName>
</protein>
<feature type="chain" id="PRO_5012305045" description="CBM10 domain-containing protein" evidence="4">
    <location>
        <begin position="28"/>
        <end position="301"/>
    </location>
</feature>
<reference evidence="6 7" key="1">
    <citation type="submission" date="2016-08" db="EMBL/GenBank/DDBJ databases">
        <title>Genomes of anaerobic fungi encode conserved fungal cellulosomes for biomass hydrolysis.</title>
        <authorList>
            <consortium name="DOE Joint Genome Institute"/>
            <person name="Haitjema C.H."/>
            <person name="Gilmore S.P."/>
            <person name="Henske J.K."/>
            <person name="Solomon K.V."/>
            <person name="De Groot R."/>
            <person name="Kuo A."/>
            <person name="Mondo S.J."/>
            <person name="Salamov A.A."/>
            <person name="Labutti K."/>
            <person name="Zhao Z."/>
            <person name="Chiniquy J."/>
            <person name="Barry K."/>
            <person name="Brewer H.M."/>
            <person name="Purvine S.O."/>
            <person name="Wright A.T."/>
            <person name="Boxma B."/>
            <person name="Van Alen T."/>
            <person name="Hackstein J.H."/>
            <person name="Baker S.E."/>
            <person name="Grigoriev I.V."/>
            <person name="O'Malley M.A."/>
        </authorList>
    </citation>
    <scope>NUCLEOTIDE SEQUENCE [LARGE SCALE GENOMIC DNA]</scope>
    <source>
        <strain evidence="7">finn</strain>
    </source>
</reference>
<comment type="caution">
    <text evidence="6">The sequence shown here is derived from an EMBL/GenBank/DDBJ whole genome shotgun (WGS) entry which is preliminary data.</text>
</comment>
<dbReference type="Proteomes" id="UP000193719">
    <property type="component" value="Unassembled WGS sequence"/>
</dbReference>
<dbReference type="InterPro" id="IPR009034">
    <property type="entry name" value="Dockerin_dom_fun_sf"/>
</dbReference>
<keyword evidence="2" id="KW-0677">Repeat</keyword>
<evidence type="ECO:0000259" key="5">
    <source>
        <dbReference type="PROSITE" id="PS51763"/>
    </source>
</evidence>
<accession>A0A1Y1V237</accession>
<keyword evidence="3" id="KW-0378">Hydrolase</keyword>
<dbReference type="Gene3D" id="3.90.1220.10">
    <property type="entry name" value="Cellulose docking domain, dockering"/>
    <property type="match status" value="3"/>
</dbReference>
<organism evidence="6 7">
    <name type="scientific">Piromyces finnis</name>
    <dbReference type="NCBI Taxonomy" id="1754191"/>
    <lineage>
        <taxon>Eukaryota</taxon>
        <taxon>Fungi</taxon>
        <taxon>Fungi incertae sedis</taxon>
        <taxon>Chytridiomycota</taxon>
        <taxon>Chytridiomycota incertae sedis</taxon>
        <taxon>Neocallimastigomycetes</taxon>
        <taxon>Neocallimastigales</taxon>
        <taxon>Neocallimastigaceae</taxon>
        <taxon>Piromyces</taxon>
    </lineage>
</organism>
<dbReference type="GO" id="GO:0016787">
    <property type="term" value="F:hydrolase activity"/>
    <property type="evidence" value="ECO:0007669"/>
    <property type="project" value="UniProtKB-KW"/>
</dbReference>
<dbReference type="Pfam" id="PF02013">
    <property type="entry name" value="CBM_10"/>
    <property type="match status" value="3"/>
</dbReference>
<keyword evidence="7" id="KW-1185">Reference proteome</keyword>
<evidence type="ECO:0000313" key="6">
    <source>
        <dbReference type="EMBL" id="ORX45558.1"/>
    </source>
</evidence>
<name>A0A1Y1V237_9FUNG</name>
<dbReference type="OrthoDB" id="10410927at2759"/>
<dbReference type="EMBL" id="MCFH01000039">
    <property type="protein sequence ID" value="ORX45558.1"/>
    <property type="molecule type" value="Genomic_DNA"/>
</dbReference>
<dbReference type="AlphaFoldDB" id="A0A1Y1V237"/>
<evidence type="ECO:0000313" key="7">
    <source>
        <dbReference type="Proteomes" id="UP000193719"/>
    </source>
</evidence>
<evidence type="ECO:0000256" key="2">
    <source>
        <dbReference type="ARBA" id="ARBA00022737"/>
    </source>
</evidence>
<reference evidence="6 7" key="2">
    <citation type="submission" date="2016-08" db="EMBL/GenBank/DDBJ databases">
        <title>Pervasive Adenine N6-methylation of Active Genes in Fungi.</title>
        <authorList>
            <consortium name="DOE Joint Genome Institute"/>
            <person name="Mondo S.J."/>
            <person name="Dannebaum R.O."/>
            <person name="Kuo R.C."/>
            <person name="Labutti K."/>
            <person name="Haridas S."/>
            <person name="Kuo A."/>
            <person name="Salamov A."/>
            <person name="Ahrendt S.R."/>
            <person name="Lipzen A."/>
            <person name="Sullivan W."/>
            <person name="Andreopoulos W.B."/>
            <person name="Clum A."/>
            <person name="Lindquist E."/>
            <person name="Daum C."/>
            <person name="Ramamoorthy G.K."/>
            <person name="Gryganskyi A."/>
            <person name="Culley D."/>
            <person name="Magnuson J.K."/>
            <person name="James T.Y."/>
            <person name="O'Malley M.A."/>
            <person name="Stajich J.E."/>
            <person name="Spatafora J.W."/>
            <person name="Visel A."/>
            <person name="Grigoriev I.V."/>
        </authorList>
    </citation>
    <scope>NUCLEOTIDE SEQUENCE [LARGE SCALE GENOMIC DNA]</scope>
    <source>
        <strain evidence="7">finn</strain>
    </source>
</reference>
<feature type="domain" description="CBM10" evidence="5">
    <location>
        <begin position="131"/>
        <end position="173"/>
    </location>
</feature>
<dbReference type="InterPro" id="IPR002883">
    <property type="entry name" value="CBM10/Dockerin_dom"/>
</dbReference>
<feature type="domain" description="CBM10" evidence="5">
    <location>
        <begin position="216"/>
        <end position="253"/>
    </location>
</feature>